<evidence type="ECO:0000313" key="2">
    <source>
        <dbReference type="Proteomes" id="UP001521785"/>
    </source>
</evidence>
<comment type="caution">
    <text evidence="1">The sequence shown here is derived from an EMBL/GenBank/DDBJ whole genome shotgun (WGS) entry which is preliminary data.</text>
</comment>
<dbReference type="Proteomes" id="UP001521785">
    <property type="component" value="Unassembled WGS sequence"/>
</dbReference>
<dbReference type="EMBL" id="JAKJXO020000012">
    <property type="protein sequence ID" value="KAL1597705.1"/>
    <property type="molecule type" value="Genomic_DNA"/>
</dbReference>
<name>A0ABR3QZX1_9PLEO</name>
<accession>A0ABR3QZX1</accession>
<evidence type="ECO:0000313" key="1">
    <source>
        <dbReference type="EMBL" id="KAL1597705.1"/>
    </source>
</evidence>
<proteinExistence type="predicted"/>
<sequence>MGVFVRTLLNIPLAPANFAAYSDRVSGNEICALISKISGITCEYRQYTAEEMEGLGKDLACALLPDPAGSSLYDSNVFTIASINETMKRYNEPIRQSSFEDYLKAVLPEHIASLIDAANKERTAPPEAGIQPTKEEKRCSLVVLQALRSEEQPGMESAVLRDVFMGVPEACE</sequence>
<protein>
    <submittedName>
        <fullName evidence="1">Uncharacterized protein</fullName>
    </submittedName>
</protein>
<organism evidence="1 2">
    <name type="scientific">Paraconiothyrium brasiliense</name>
    <dbReference type="NCBI Taxonomy" id="300254"/>
    <lineage>
        <taxon>Eukaryota</taxon>
        <taxon>Fungi</taxon>
        <taxon>Dikarya</taxon>
        <taxon>Ascomycota</taxon>
        <taxon>Pezizomycotina</taxon>
        <taxon>Dothideomycetes</taxon>
        <taxon>Pleosporomycetidae</taxon>
        <taxon>Pleosporales</taxon>
        <taxon>Massarineae</taxon>
        <taxon>Didymosphaeriaceae</taxon>
        <taxon>Paraconiothyrium</taxon>
    </lineage>
</organism>
<keyword evidence="2" id="KW-1185">Reference proteome</keyword>
<reference evidence="1 2" key="1">
    <citation type="submission" date="2024-02" db="EMBL/GenBank/DDBJ databases">
        <title>De novo assembly and annotation of 12 fungi associated with fruit tree decline syndrome in Ontario, Canada.</title>
        <authorList>
            <person name="Sulman M."/>
            <person name="Ellouze W."/>
            <person name="Ilyukhin E."/>
        </authorList>
    </citation>
    <scope>NUCLEOTIDE SEQUENCE [LARGE SCALE GENOMIC DNA]</scope>
    <source>
        <strain evidence="1 2">M42-189</strain>
    </source>
</reference>
<gene>
    <name evidence="1" type="ORF">SLS60_008191</name>
</gene>